<feature type="binding site" evidence="6">
    <location>
        <position position="117"/>
    </location>
    <ligand>
        <name>Mg(2+)</name>
        <dbReference type="ChEBI" id="CHEBI:18420"/>
        <label>1</label>
        <note>catalytic</note>
    </ligand>
</feature>
<dbReference type="InterPro" id="IPR020583">
    <property type="entry name" value="Inositol_monoP_metal-BS"/>
</dbReference>
<dbReference type="KEGG" id="soe:110787332"/>
<evidence type="ECO:0000313" key="9">
    <source>
        <dbReference type="RefSeq" id="XP_056687045.1"/>
    </source>
</evidence>
<feature type="binding site" evidence="6">
    <location>
        <position position="179"/>
    </location>
    <ligand>
        <name>Mg(2+)</name>
        <dbReference type="ChEBI" id="CHEBI:18420"/>
        <label>1</label>
        <note>catalytic</note>
    </ligand>
</feature>
<proteinExistence type="inferred from homology"/>
<evidence type="ECO:0000256" key="3">
    <source>
        <dbReference type="ARBA" id="ARBA00022723"/>
    </source>
</evidence>
<keyword evidence="7" id="KW-1185">Reference proteome</keyword>
<dbReference type="Gene3D" id="3.40.190.80">
    <property type="match status" value="1"/>
</dbReference>
<dbReference type="AlphaFoldDB" id="A0A9R0IE61"/>
<reference evidence="8 9" key="2">
    <citation type="submission" date="2025-05" db="UniProtKB">
        <authorList>
            <consortium name="RefSeq"/>
        </authorList>
    </citation>
    <scope>IDENTIFICATION</scope>
    <source>
        <tissue evidence="8 9">Leaf</tissue>
    </source>
</reference>
<dbReference type="PANTHER" id="PTHR43200">
    <property type="entry name" value="PHOSPHATASE"/>
    <property type="match status" value="1"/>
</dbReference>
<comment type="similarity">
    <text evidence="2">Belongs to the inositol monophosphatase superfamily.</text>
</comment>
<dbReference type="GO" id="GO:0008441">
    <property type="term" value="F:3'(2'),5'-bisphosphate nucleotidase activity"/>
    <property type="evidence" value="ECO:0000318"/>
    <property type="project" value="GO_Central"/>
</dbReference>
<dbReference type="PANTHER" id="PTHR43200:SF4">
    <property type="entry name" value="PAP-SPECIFIC PHOSPHATASE, MITOCHONDRIAL-RELATED"/>
    <property type="match status" value="1"/>
</dbReference>
<dbReference type="PROSITE" id="PS00629">
    <property type="entry name" value="IMP_1"/>
    <property type="match status" value="1"/>
</dbReference>
<reference evidence="7" key="1">
    <citation type="journal article" date="2021" name="Nat. Commun.">
        <title>Genomic analyses provide insights into spinach domestication and the genetic basis of agronomic traits.</title>
        <authorList>
            <person name="Cai X."/>
            <person name="Sun X."/>
            <person name="Xu C."/>
            <person name="Sun H."/>
            <person name="Wang X."/>
            <person name="Ge C."/>
            <person name="Zhang Z."/>
            <person name="Wang Q."/>
            <person name="Fei Z."/>
            <person name="Jiao C."/>
            <person name="Wang Q."/>
        </authorList>
    </citation>
    <scope>NUCLEOTIDE SEQUENCE [LARGE SCALE GENOMIC DNA]</scope>
    <source>
        <strain evidence="7">cv. Varoflay</strain>
    </source>
</reference>
<evidence type="ECO:0000256" key="4">
    <source>
        <dbReference type="ARBA" id="ARBA00022801"/>
    </source>
</evidence>
<dbReference type="GeneID" id="110787332"/>
<evidence type="ECO:0000256" key="2">
    <source>
        <dbReference type="ARBA" id="ARBA00009759"/>
    </source>
</evidence>
<feature type="binding site" evidence="6">
    <location>
        <position position="353"/>
    </location>
    <ligand>
        <name>Mg(2+)</name>
        <dbReference type="ChEBI" id="CHEBI:18420"/>
        <label>1</label>
        <note>catalytic</note>
    </ligand>
</feature>
<dbReference type="GO" id="GO:0000103">
    <property type="term" value="P:sulfate assimilation"/>
    <property type="evidence" value="ECO:0000318"/>
    <property type="project" value="GO_Central"/>
</dbReference>
<gene>
    <name evidence="8 9" type="primary">LOC110787332</name>
</gene>
<dbReference type="SUPFAM" id="SSF56655">
    <property type="entry name" value="Carbohydrate phosphatase"/>
    <property type="match status" value="1"/>
</dbReference>
<evidence type="ECO:0000256" key="1">
    <source>
        <dbReference type="ARBA" id="ARBA00001946"/>
    </source>
</evidence>
<dbReference type="GO" id="GO:0046872">
    <property type="term" value="F:metal ion binding"/>
    <property type="evidence" value="ECO:0007669"/>
    <property type="project" value="UniProtKB-KW"/>
</dbReference>
<dbReference type="RefSeq" id="XP_056687045.1">
    <property type="nucleotide sequence ID" value="XM_056831067.1"/>
</dbReference>
<dbReference type="InterPro" id="IPR000760">
    <property type="entry name" value="Inositol_monophosphatase-like"/>
</dbReference>
<feature type="binding site" evidence="6">
    <location>
        <position position="180"/>
    </location>
    <ligand>
        <name>Mg(2+)</name>
        <dbReference type="ChEBI" id="CHEBI:18420"/>
        <label>1</label>
        <note>catalytic</note>
    </ligand>
</feature>
<comment type="cofactor">
    <cofactor evidence="1 6">
        <name>Mg(2+)</name>
        <dbReference type="ChEBI" id="CHEBI:18420"/>
    </cofactor>
</comment>
<dbReference type="Proteomes" id="UP000813463">
    <property type="component" value="Chromosome 6"/>
</dbReference>
<sequence>MDLRLSTFRFSRSLTTVNPLSSSKFRHYPSSKLFTVRSSLPFSPQQAKHYKELEAAVNVVQRACRICVDVQKSLFSDDGGVLEKNDNSPVTIADFSVQALISLELKRDFPWIPLVAEEDSAFLRSNNLADAVVNVVKDNTSFTSEQLTDDEVLEAIDRGASNAISFEAKPATYWVLDPIDGTRGFLKGGNALYVVGLALIVEGEMVLGVMGCPNWKEDSLNESLTDVQECQGNESSLGIIMAAHVGCGTWTVRLPNLLGGLQNMDSFWERCFVDGSSLVHEGRFCIPESQTWDSFPLSDSLSATTNPTNAGDKQILLLPMCCGSLCKYLTVASGRASVFIVRARAERIMKAWDHAVGMICVHEAGGKVTDWRGRKIDLAADEMARRIISPSGGVLVTNGTLHGQILDLISLKSSVVS</sequence>
<keyword evidence="4" id="KW-0378">Hydrolase</keyword>
<evidence type="ECO:0000313" key="7">
    <source>
        <dbReference type="Proteomes" id="UP000813463"/>
    </source>
</evidence>
<keyword evidence="5 6" id="KW-0460">Magnesium</keyword>
<dbReference type="Gene3D" id="3.30.540.10">
    <property type="entry name" value="Fructose-1,6-Bisphosphatase, subunit A, domain 1"/>
    <property type="match status" value="1"/>
</dbReference>
<evidence type="ECO:0000313" key="8">
    <source>
        <dbReference type="RefSeq" id="XP_021847634.2"/>
    </source>
</evidence>
<dbReference type="Pfam" id="PF00459">
    <property type="entry name" value="Inositol_P"/>
    <property type="match status" value="1"/>
</dbReference>
<protein>
    <submittedName>
        <fullName evidence="8 9">PAP-specific phosphatase, mitochondrial</fullName>
    </submittedName>
</protein>
<dbReference type="InterPro" id="IPR051090">
    <property type="entry name" value="Inositol_monoP_superfamily"/>
</dbReference>
<organism evidence="7 8">
    <name type="scientific">Spinacia oleracea</name>
    <name type="common">Spinach</name>
    <dbReference type="NCBI Taxonomy" id="3562"/>
    <lineage>
        <taxon>Eukaryota</taxon>
        <taxon>Viridiplantae</taxon>
        <taxon>Streptophyta</taxon>
        <taxon>Embryophyta</taxon>
        <taxon>Tracheophyta</taxon>
        <taxon>Spermatophyta</taxon>
        <taxon>Magnoliopsida</taxon>
        <taxon>eudicotyledons</taxon>
        <taxon>Gunneridae</taxon>
        <taxon>Pentapetalae</taxon>
        <taxon>Caryophyllales</taxon>
        <taxon>Chenopodiaceae</taxon>
        <taxon>Chenopodioideae</taxon>
        <taxon>Anserineae</taxon>
        <taxon>Spinacia</taxon>
    </lineage>
</organism>
<dbReference type="RefSeq" id="XP_021847634.2">
    <property type="nucleotide sequence ID" value="XM_021991942.2"/>
</dbReference>
<accession>A0A9R0IE61</accession>
<keyword evidence="3 6" id="KW-0479">Metal-binding</keyword>
<dbReference type="CDD" id="cd01517">
    <property type="entry name" value="PAP_phosphatase"/>
    <property type="match status" value="1"/>
</dbReference>
<evidence type="ECO:0000256" key="5">
    <source>
        <dbReference type="ARBA" id="ARBA00022842"/>
    </source>
</evidence>
<feature type="binding site" evidence="6">
    <location>
        <position position="177"/>
    </location>
    <ligand>
        <name>Mg(2+)</name>
        <dbReference type="ChEBI" id="CHEBI:18420"/>
        <label>1</label>
        <note>catalytic</note>
    </ligand>
</feature>
<name>A0A9R0IE61_SPIOL</name>
<evidence type="ECO:0000256" key="6">
    <source>
        <dbReference type="PIRSR" id="PIRSR600760-2"/>
    </source>
</evidence>